<organism evidence="1 2">
    <name type="scientific">Bacillus cytotoxicus</name>
    <dbReference type="NCBI Taxonomy" id="580165"/>
    <lineage>
        <taxon>Bacteria</taxon>
        <taxon>Bacillati</taxon>
        <taxon>Bacillota</taxon>
        <taxon>Bacilli</taxon>
        <taxon>Bacillales</taxon>
        <taxon>Bacillaceae</taxon>
        <taxon>Bacillus</taxon>
        <taxon>Bacillus cereus group</taxon>
    </lineage>
</organism>
<gene>
    <name evidence="1" type="primary">dprA</name>
    <name evidence="1" type="ORF">M3215_10240</name>
</gene>
<protein>
    <submittedName>
        <fullName evidence="1">DNA-processing protein DprA</fullName>
    </submittedName>
</protein>
<comment type="caution">
    <text evidence="1">The sequence shown here is derived from an EMBL/GenBank/DDBJ whole genome shotgun (WGS) entry which is preliminary data.</text>
</comment>
<reference evidence="1" key="1">
    <citation type="submission" date="2022-05" db="EMBL/GenBank/DDBJ databases">
        <title>Comparative Genomics of Spacecraft Associated Microbes.</title>
        <authorList>
            <person name="Tran M.T."/>
            <person name="Wright A."/>
            <person name="Seuylemezian A."/>
            <person name="Eisen J."/>
            <person name="Coil D."/>
        </authorList>
    </citation>
    <scope>NUCLEOTIDE SEQUENCE</scope>
    <source>
        <strain evidence="1">FAIRING 10M-2.2</strain>
    </source>
</reference>
<accession>A0ACC6A5M6</accession>
<dbReference type="Proteomes" id="UP001202289">
    <property type="component" value="Unassembled WGS sequence"/>
</dbReference>
<dbReference type="EMBL" id="JAMBOP010000010">
    <property type="protein sequence ID" value="MCM3736195.1"/>
    <property type="molecule type" value="Genomic_DNA"/>
</dbReference>
<name>A0ACC6A5M6_9BACI</name>
<evidence type="ECO:0000313" key="1">
    <source>
        <dbReference type="EMBL" id="MCM3736195.1"/>
    </source>
</evidence>
<keyword evidence="2" id="KW-1185">Reference proteome</keyword>
<sequence length="295" mass="33827">MKRERLLHLHYFLADQWKVLKRILAIDPQLSDIYSFQAPQIEKYLGLSIQKASALVSYLQKTSPSFYVQQLQEEHVFYMTIWDDDYPSLLREISDPPYVLYGKGKKELLQWSKKIAVVGTRNPSLYGKGSIQSILRPLINNDWLIVSGFANGIDTIAHEIAVEHPFMTIAVLGHGLKYMYPKKNQIFYEKWKDQILLVTEYPPHYAPQKWYFPRRNRIISGLCPGVLVVEAKARSGSLITADCALEQNREVFAMPGPNYIKSAAGTNQLIQQGAKLVQCAEEVIEELSNYKTNPF</sequence>
<proteinExistence type="predicted"/>
<evidence type="ECO:0000313" key="2">
    <source>
        <dbReference type="Proteomes" id="UP001202289"/>
    </source>
</evidence>